<keyword evidence="1" id="KW-1133">Transmembrane helix</keyword>
<dbReference type="AlphaFoldDB" id="A0A9E7QZS4"/>
<gene>
    <name evidence="2" type="ORF">N0B31_12845</name>
</gene>
<dbReference type="Pfam" id="PF24432">
    <property type="entry name" value="DUF7555"/>
    <property type="match status" value="1"/>
</dbReference>
<dbReference type="Proteomes" id="UP001057580">
    <property type="component" value="Chromosome"/>
</dbReference>
<evidence type="ECO:0000313" key="2">
    <source>
        <dbReference type="EMBL" id="UWM53036.1"/>
    </source>
</evidence>
<feature type="transmembrane region" description="Helical" evidence="1">
    <location>
        <begin position="24"/>
        <end position="46"/>
    </location>
</feature>
<protein>
    <submittedName>
        <fullName evidence="2">Uncharacterized protein</fullName>
    </submittedName>
</protein>
<reference evidence="2" key="1">
    <citation type="submission" date="2022-09" db="EMBL/GenBank/DDBJ databases">
        <title>Diverse halophilic archaea isolated from saline environments.</title>
        <authorList>
            <person name="Cui H.-L."/>
        </authorList>
    </citation>
    <scope>NUCLEOTIDE SEQUENCE</scope>
    <source>
        <strain evidence="2">ZS-35-S2</strain>
    </source>
</reference>
<organism evidence="2 3">
    <name type="scientific">Salinirubellus salinus</name>
    <dbReference type="NCBI Taxonomy" id="1364945"/>
    <lineage>
        <taxon>Archaea</taxon>
        <taxon>Methanobacteriati</taxon>
        <taxon>Methanobacteriota</taxon>
        <taxon>Stenosarchaea group</taxon>
        <taxon>Halobacteria</taxon>
        <taxon>Halobacteriales</taxon>
        <taxon>Natronomonadaceae</taxon>
        <taxon>Salinirubellus</taxon>
    </lineage>
</organism>
<name>A0A9E7QZS4_9EURY</name>
<keyword evidence="1" id="KW-0812">Transmembrane</keyword>
<keyword evidence="3" id="KW-1185">Reference proteome</keyword>
<keyword evidence="1" id="KW-0472">Membrane</keyword>
<feature type="transmembrane region" description="Helical" evidence="1">
    <location>
        <begin position="118"/>
        <end position="140"/>
    </location>
</feature>
<dbReference type="RefSeq" id="WP_260592031.1">
    <property type="nucleotide sequence ID" value="NZ_CP104003.1"/>
</dbReference>
<dbReference type="KEGG" id="ssai:N0B31_12845"/>
<proteinExistence type="predicted"/>
<feature type="transmembrane region" description="Helical" evidence="1">
    <location>
        <begin position="52"/>
        <end position="71"/>
    </location>
</feature>
<dbReference type="GeneID" id="74943325"/>
<accession>A0A9E7QZS4</accession>
<evidence type="ECO:0000256" key="1">
    <source>
        <dbReference type="SAM" id="Phobius"/>
    </source>
</evidence>
<dbReference type="EMBL" id="CP104003">
    <property type="protein sequence ID" value="UWM53036.1"/>
    <property type="molecule type" value="Genomic_DNA"/>
</dbReference>
<evidence type="ECO:0000313" key="3">
    <source>
        <dbReference type="Proteomes" id="UP001057580"/>
    </source>
</evidence>
<sequence>MSVGQGVDGGGADSASFARRLLDALARALVLTTVVVAVSAAISFALGGRWLGVKYLLFVVGFLALGIGGVLSRPTPAWRDEPYVSRSAESTPFQALVDRLLGGFALAPSERFPTGVRVLLAGALMLAISFVMETVFGVVVGA</sequence>
<dbReference type="InterPro" id="IPR055977">
    <property type="entry name" value="DUF7555"/>
</dbReference>